<reference evidence="1 2" key="1">
    <citation type="journal article" date="2018" name="Sci. Data">
        <title>The draft genome sequence of cork oak.</title>
        <authorList>
            <person name="Ramos A.M."/>
            <person name="Usie A."/>
            <person name="Barbosa P."/>
            <person name="Barros P.M."/>
            <person name="Capote T."/>
            <person name="Chaves I."/>
            <person name="Simoes F."/>
            <person name="Abreu I."/>
            <person name="Carrasquinho I."/>
            <person name="Faro C."/>
            <person name="Guimaraes J.B."/>
            <person name="Mendonca D."/>
            <person name="Nobrega F."/>
            <person name="Rodrigues L."/>
            <person name="Saibo N.J.M."/>
            <person name="Varela M.C."/>
            <person name="Egas C."/>
            <person name="Matos J."/>
            <person name="Miguel C.M."/>
            <person name="Oliveira M.M."/>
            <person name="Ricardo C.P."/>
            <person name="Goncalves S."/>
        </authorList>
    </citation>
    <scope>NUCLEOTIDE SEQUENCE [LARGE SCALE GENOMIC DNA]</scope>
    <source>
        <strain evidence="2">cv. HL8</strain>
    </source>
</reference>
<name>A0AAW0M6T5_QUESU</name>
<gene>
    <name evidence="1" type="ORF">CFP56_011455</name>
</gene>
<accession>A0AAW0M6T5</accession>
<evidence type="ECO:0000313" key="1">
    <source>
        <dbReference type="EMBL" id="KAK7858553.1"/>
    </source>
</evidence>
<dbReference type="AlphaFoldDB" id="A0AAW0M6T5"/>
<sequence>MYGPSSYRMLYLRVRITKRLLAGWAYGGKEEKLEFVLLPAGTGNSGRLNINCKAITLEIYSYLIKFFSKNSSNFKLYLLERKKIFKLNSLFYIGSKQLQISKMKT</sequence>
<dbReference type="Proteomes" id="UP000237347">
    <property type="component" value="Unassembled WGS sequence"/>
</dbReference>
<protein>
    <submittedName>
        <fullName evidence="1">Uncharacterized protein</fullName>
    </submittedName>
</protein>
<keyword evidence="2" id="KW-1185">Reference proteome</keyword>
<dbReference type="EMBL" id="PKMF04000018">
    <property type="protein sequence ID" value="KAK7858553.1"/>
    <property type="molecule type" value="Genomic_DNA"/>
</dbReference>
<proteinExistence type="predicted"/>
<evidence type="ECO:0000313" key="2">
    <source>
        <dbReference type="Proteomes" id="UP000237347"/>
    </source>
</evidence>
<comment type="caution">
    <text evidence="1">The sequence shown here is derived from an EMBL/GenBank/DDBJ whole genome shotgun (WGS) entry which is preliminary data.</text>
</comment>
<organism evidence="1 2">
    <name type="scientific">Quercus suber</name>
    <name type="common">Cork oak</name>
    <dbReference type="NCBI Taxonomy" id="58331"/>
    <lineage>
        <taxon>Eukaryota</taxon>
        <taxon>Viridiplantae</taxon>
        <taxon>Streptophyta</taxon>
        <taxon>Embryophyta</taxon>
        <taxon>Tracheophyta</taxon>
        <taxon>Spermatophyta</taxon>
        <taxon>Magnoliopsida</taxon>
        <taxon>eudicotyledons</taxon>
        <taxon>Gunneridae</taxon>
        <taxon>Pentapetalae</taxon>
        <taxon>rosids</taxon>
        <taxon>fabids</taxon>
        <taxon>Fagales</taxon>
        <taxon>Fagaceae</taxon>
        <taxon>Quercus</taxon>
    </lineage>
</organism>